<dbReference type="GO" id="GO:0005929">
    <property type="term" value="C:cilium"/>
    <property type="evidence" value="ECO:0007669"/>
    <property type="project" value="TreeGrafter"/>
</dbReference>
<dbReference type="WBParaSite" id="SMRG1_2910.1">
    <property type="protein sequence ID" value="SMRG1_2910.1"/>
    <property type="gene ID" value="SMRG1_2910"/>
</dbReference>
<organism evidence="4 5">
    <name type="scientific">Schistosoma margrebowiei</name>
    <dbReference type="NCBI Taxonomy" id="48269"/>
    <lineage>
        <taxon>Eukaryota</taxon>
        <taxon>Metazoa</taxon>
        <taxon>Spiralia</taxon>
        <taxon>Lophotrochozoa</taxon>
        <taxon>Platyhelminthes</taxon>
        <taxon>Trematoda</taxon>
        <taxon>Digenea</taxon>
        <taxon>Strigeidida</taxon>
        <taxon>Schistosomatoidea</taxon>
        <taxon>Schistosomatidae</taxon>
        <taxon>Schistosoma</taxon>
    </lineage>
</organism>
<dbReference type="InterPro" id="IPR055460">
    <property type="entry name" value="IFT52_central"/>
</dbReference>
<dbReference type="InterPro" id="IPR048643">
    <property type="entry name" value="Itf52_C"/>
</dbReference>
<dbReference type="Gene3D" id="6.10.250.2800">
    <property type="match status" value="1"/>
</dbReference>
<feature type="domain" description="IFT52 central" evidence="2">
    <location>
        <begin position="293"/>
        <end position="373"/>
    </location>
</feature>
<reference evidence="5" key="1">
    <citation type="submission" date="2023-11" db="UniProtKB">
        <authorList>
            <consortium name="WormBaseParasite"/>
        </authorList>
    </citation>
    <scope>IDENTIFICATION</scope>
</reference>
<dbReference type="GO" id="GO:0030992">
    <property type="term" value="C:intraciliary transport particle B"/>
    <property type="evidence" value="ECO:0007669"/>
    <property type="project" value="TreeGrafter"/>
</dbReference>
<dbReference type="Pfam" id="PF23355">
    <property type="entry name" value="IFT52_GIFT"/>
    <property type="match status" value="1"/>
</dbReference>
<evidence type="ECO:0000313" key="5">
    <source>
        <dbReference type="WBParaSite" id="SMRG1_2910.1"/>
    </source>
</evidence>
<proteinExistence type="predicted"/>
<dbReference type="PANTHER" id="PTHR12969">
    <property type="entry name" value="NGD5/OSM-6/IFT52"/>
    <property type="match status" value="1"/>
</dbReference>
<feature type="domain" description="IFT52 GIFT" evidence="3">
    <location>
        <begin position="33"/>
        <end position="277"/>
    </location>
</feature>
<dbReference type="CDD" id="cd23683">
    <property type="entry name" value="IFT52_CTD"/>
    <property type="match status" value="1"/>
</dbReference>
<dbReference type="GO" id="GO:0060271">
    <property type="term" value="P:cilium assembly"/>
    <property type="evidence" value="ECO:0007669"/>
    <property type="project" value="TreeGrafter"/>
</dbReference>
<dbReference type="GO" id="GO:0042073">
    <property type="term" value="P:intraciliary transport"/>
    <property type="evidence" value="ECO:0007669"/>
    <property type="project" value="TreeGrafter"/>
</dbReference>
<evidence type="ECO:0008006" key="6">
    <source>
        <dbReference type="Google" id="ProtNLM"/>
    </source>
</evidence>
<dbReference type="Pfam" id="PF21178">
    <property type="entry name" value="Itf52_C"/>
    <property type="match status" value="1"/>
</dbReference>
<evidence type="ECO:0000313" key="4">
    <source>
        <dbReference type="Proteomes" id="UP000050790"/>
    </source>
</evidence>
<feature type="domain" description="Intraflagellar transport protein 52 C-terminal" evidence="1">
    <location>
        <begin position="384"/>
        <end position="435"/>
    </location>
</feature>
<name>A0AA84ZFI5_9TREM</name>
<evidence type="ECO:0000259" key="2">
    <source>
        <dbReference type="Pfam" id="PF23352"/>
    </source>
</evidence>
<sequence>MPNESLFTLATKWCSFKDFKMPEATQMKIEENTVVFNQTKKEAFTLSQHFTEIAKYLKSSWKVVVNKNDISNERLSIVKLFVISGPTEKFSAAEFNSIKKYIETGGSLLVLMGENGETKYTTNINFLLEQFGVMVNSDTVLRTSYFKYYHPKEALISNGVLNRGIAGALGKMSVSATHMDLSHKQALQFLYPYGASLNVAKPAVVLLSTGSVAFPLNRPVCAVYKSPSPNGGTLAVVGSAAMFSDPYINKEDNFKIFEFLFKYLTEESVTLNSIDSEEPEIETYYQVPDIISLSSNLMSCLQESDELPQNVKNYFDQGLFCMDTRLVPKAIQAYEKLRVKHEPLSLISPQFETPLPPVQPAVFPPNFREPGPPPLELFDLDEQFSTPKARLAQVTNKCNEDDLEYYIRECGDILGVSQKLSTDKMTSRIILEVIFNELVEFKKFNQGLDEAGD</sequence>
<dbReference type="InterPro" id="IPR039975">
    <property type="entry name" value="IFT52"/>
</dbReference>
<dbReference type="InterPro" id="IPR055458">
    <property type="entry name" value="IFT52_GIFT"/>
</dbReference>
<protein>
    <recommendedName>
        <fullName evidence="6">ABC-type uncharacterized transport system domain-containing protein</fullName>
    </recommendedName>
</protein>
<evidence type="ECO:0000259" key="3">
    <source>
        <dbReference type="Pfam" id="PF23355"/>
    </source>
</evidence>
<evidence type="ECO:0000259" key="1">
    <source>
        <dbReference type="Pfam" id="PF21178"/>
    </source>
</evidence>
<dbReference type="PANTHER" id="PTHR12969:SF7">
    <property type="entry name" value="INTRAFLAGELLAR TRANSPORT PROTEIN 52 HOMOLOG"/>
    <property type="match status" value="1"/>
</dbReference>
<dbReference type="GO" id="GO:0005814">
    <property type="term" value="C:centriole"/>
    <property type="evidence" value="ECO:0007669"/>
    <property type="project" value="TreeGrafter"/>
</dbReference>
<dbReference type="Proteomes" id="UP000050790">
    <property type="component" value="Unassembled WGS sequence"/>
</dbReference>
<accession>A0AA84ZFI5</accession>
<dbReference type="Pfam" id="PF23352">
    <property type="entry name" value="IFT52_central"/>
    <property type="match status" value="1"/>
</dbReference>
<dbReference type="AlphaFoldDB" id="A0AA84ZFI5"/>